<evidence type="ECO:0000256" key="1">
    <source>
        <dbReference type="SAM" id="MobiDB-lite"/>
    </source>
</evidence>
<proteinExistence type="predicted"/>
<organism evidence="2 3">
    <name type="scientific">Strongyloides papillosus</name>
    <name type="common">Intestinal threadworm</name>
    <dbReference type="NCBI Taxonomy" id="174720"/>
    <lineage>
        <taxon>Eukaryota</taxon>
        <taxon>Metazoa</taxon>
        <taxon>Ecdysozoa</taxon>
        <taxon>Nematoda</taxon>
        <taxon>Chromadorea</taxon>
        <taxon>Rhabditida</taxon>
        <taxon>Tylenchina</taxon>
        <taxon>Panagrolaimomorpha</taxon>
        <taxon>Strongyloidoidea</taxon>
        <taxon>Strongyloididae</taxon>
        <taxon>Strongyloides</taxon>
    </lineage>
</organism>
<protein>
    <submittedName>
        <fullName evidence="3">TIR domain-containing protein</fullName>
    </submittedName>
</protein>
<dbReference type="AlphaFoldDB" id="A0A0N5C1N9"/>
<keyword evidence="2" id="KW-1185">Reference proteome</keyword>
<sequence length="370" mass="42924">MEAAFVELAFQYRSNDPLQDGATFALKHRNIFLSQLEALDINKIEKTIVDSLINLPLIKKTNILKSIKKSNSFLSFFEALLWASEKLNLRTHSLSFSLARLFDEINLVKEINVDFENNKNEFDIEYWKRICTKLDENIKISSITKIEKKTLKTPQSQQQQQTSQPQQTPKTTQSPQTTQTPQIQKTPQTPEIPQTPLIEASKQPENNIHDKKKLKENINFYIAKNDNEYNKIIGTLEKNFFILKHLNLMKDMRTPRINTTFVSTKRNSVLKMMGTAHVYSNSVIFMVSDEENFDIIKELLTTGKKNKEFISRDNEFNNALDILESMVINVILVGDEVNCLERKTTRKLIKSFCKDTLKNKEISGYFDEEK</sequence>
<evidence type="ECO:0000313" key="2">
    <source>
        <dbReference type="Proteomes" id="UP000046392"/>
    </source>
</evidence>
<reference evidence="3" key="1">
    <citation type="submission" date="2017-02" db="UniProtKB">
        <authorList>
            <consortium name="WormBaseParasite"/>
        </authorList>
    </citation>
    <scope>IDENTIFICATION</scope>
</reference>
<evidence type="ECO:0000313" key="3">
    <source>
        <dbReference type="WBParaSite" id="SPAL_0001191100.1"/>
    </source>
</evidence>
<name>A0A0N5C1N9_STREA</name>
<feature type="region of interest" description="Disordered" evidence="1">
    <location>
        <begin position="149"/>
        <end position="210"/>
    </location>
</feature>
<accession>A0A0N5C1N9</accession>
<feature type="compositionally biased region" description="Low complexity" evidence="1">
    <location>
        <begin position="152"/>
        <end position="196"/>
    </location>
</feature>
<dbReference type="Proteomes" id="UP000046392">
    <property type="component" value="Unplaced"/>
</dbReference>
<dbReference type="WBParaSite" id="SPAL_0001191100.1">
    <property type="protein sequence ID" value="SPAL_0001191100.1"/>
    <property type="gene ID" value="SPAL_0001191100"/>
</dbReference>